<evidence type="ECO:0000313" key="2">
    <source>
        <dbReference type="EMBL" id="GAX58342.1"/>
    </source>
</evidence>
<sequence length="118" mass="13196">MRLSRRSRTAAPAVLEHTADEGAEVAPGDAVNGYQVLKTVEALPISTWRYLWEPDQVRHLGPMAQDWHDAFGFNPDDTTINLVDANGVALVCIQALSRRVDELTAEVERLRKLTERSQ</sequence>
<dbReference type="AlphaFoldDB" id="A0A250VWF1"/>
<feature type="domain" description="Peptidase S74" evidence="1">
    <location>
        <begin position="35"/>
        <end position="71"/>
    </location>
</feature>
<organism evidence="2 3">
    <name type="scientific">Streptomyces olivochromogenes</name>
    <dbReference type="NCBI Taxonomy" id="1963"/>
    <lineage>
        <taxon>Bacteria</taxon>
        <taxon>Bacillati</taxon>
        <taxon>Actinomycetota</taxon>
        <taxon>Actinomycetes</taxon>
        <taxon>Kitasatosporales</taxon>
        <taxon>Streptomycetaceae</taxon>
        <taxon>Streptomyces</taxon>
    </lineage>
</organism>
<comment type="caution">
    <text evidence="2">The sequence shown here is derived from an EMBL/GenBank/DDBJ whole genome shotgun (WGS) entry which is preliminary data.</text>
</comment>
<protein>
    <recommendedName>
        <fullName evidence="1">Peptidase S74 domain-containing protein</fullName>
    </recommendedName>
</protein>
<evidence type="ECO:0000259" key="1">
    <source>
        <dbReference type="Pfam" id="PF13884"/>
    </source>
</evidence>
<accession>A0A250VWF1</accession>
<dbReference type="Proteomes" id="UP000217446">
    <property type="component" value="Unassembled WGS sequence"/>
</dbReference>
<reference evidence="3" key="1">
    <citation type="submission" date="2017-05" db="EMBL/GenBank/DDBJ databases">
        <title>Streptomyces olivochromogenes NBRC 3561 whole genome shotgun sequence.</title>
        <authorList>
            <person name="Dohra H."/>
            <person name="Kodani S."/>
        </authorList>
    </citation>
    <scope>NUCLEOTIDE SEQUENCE [LARGE SCALE GENOMIC DNA]</scope>
    <source>
        <strain evidence="3">NBRC 3561</strain>
    </source>
</reference>
<dbReference type="STRING" id="1963.AQJ27_49445"/>
<dbReference type="EMBL" id="BDQI01000050">
    <property type="protein sequence ID" value="GAX58342.1"/>
    <property type="molecule type" value="Genomic_DNA"/>
</dbReference>
<name>A0A250VWF1_STROL</name>
<proteinExistence type="predicted"/>
<gene>
    <name evidence="2" type="ORF">SO3561_09915</name>
</gene>
<dbReference type="Pfam" id="PF13884">
    <property type="entry name" value="Peptidase_S74"/>
    <property type="match status" value="1"/>
</dbReference>
<keyword evidence="3" id="KW-1185">Reference proteome</keyword>
<evidence type="ECO:0000313" key="3">
    <source>
        <dbReference type="Proteomes" id="UP000217446"/>
    </source>
</evidence>
<dbReference type="RefSeq" id="WP_067385349.1">
    <property type="nucleotide sequence ID" value="NZ_BDQI01000050.1"/>
</dbReference>
<dbReference type="InterPro" id="IPR030392">
    <property type="entry name" value="S74_ICA"/>
</dbReference>